<feature type="region of interest" description="Disordered" evidence="6">
    <location>
        <begin position="125"/>
        <end position="224"/>
    </location>
</feature>
<evidence type="ECO:0008006" key="10">
    <source>
        <dbReference type="Google" id="ProtNLM"/>
    </source>
</evidence>
<feature type="compositionally biased region" description="Polar residues" evidence="6">
    <location>
        <begin position="208"/>
        <end position="224"/>
    </location>
</feature>
<evidence type="ECO:0000313" key="7">
    <source>
        <dbReference type="EMBL" id="KAF1808224.1"/>
    </source>
</evidence>
<keyword evidence="8" id="KW-1185">Reference proteome</keyword>
<reference evidence="9" key="2">
    <citation type="submission" date="2020-04" db="EMBL/GenBank/DDBJ databases">
        <authorList>
            <consortium name="NCBI Genome Project"/>
        </authorList>
    </citation>
    <scope>NUCLEOTIDE SEQUENCE</scope>
    <source>
        <strain evidence="9">CBS 781.70</strain>
    </source>
</reference>
<dbReference type="InterPro" id="IPR023395">
    <property type="entry name" value="MCP_dom_sf"/>
</dbReference>
<keyword evidence="3" id="KW-0999">Mitochondrion inner membrane</keyword>
<comment type="subcellular location">
    <subcellularLocation>
        <location evidence="1">Membrane</location>
    </subcellularLocation>
</comment>
<evidence type="ECO:0000256" key="3">
    <source>
        <dbReference type="ARBA" id="ARBA00022792"/>
    </source>
</evidence>
<protein>
    <recommendedName>
        <fullName evidence="10">Mitochondrial carrier</fullName>
    </recommendedName>
</protein>
<dbReference type="GO" id="GO:0016020">
    <property type="term" value="C:membrane"/>
    <property type="evidence" value="ECO:0007669"/>
    <property type="project" value="UniProtKB-SubCell"/>
</dbReference>
<reference evidence="7 9" key="1">
    <citation type="submission" date="2020-01" db="EMBL/GenBank/DDBJ databases">
        <authorList>
            <consortium name="DOE Joint Genome Institute"/>
            <person name="Haridas S."/>
            <person name="Albert R."/>
            <person name="Binder M."/>
            <person name="Bloem J."/>
            <person name="Labutti K."/>
            <person name="Salamov A."/>
            <person name="Andreopoulos B."/>
            <person name="Baker S.E."/>
            <person name="Barry K."/>
            <person name="Bills G."/>
            <person name="Bluhm B.H."/>
            <person name="Cannon C."/>
            <person name="Castanera R."/>
            <person name="Culley D.E."/>
            <person name="Daum C."/>
            <person name="Ezra D."/>
            <person name="Gonzalez J.B."/>
            <person name="Henrissat B."/>
            <person name="Kuo A."/>
            <person name="Liang C."/>
            <person name="Lipzen A."/>
            <person name="Lutzoni F."/>
            <person name="Magnuson J."/>
            <person name="Mondo S."/>
            <person name="Nolan M."/>
            <person name="Ohm R."/>
            <person name="Pangilinan J."/>
            <person name="Park H.-J."/>
            <person name="Ramirez L."/>
            <person name="Alfaro M."/>
            <person name="Sun H."/>
            <person name="Tritt A."/>
            <person name="Yoshinaga Y."/>
            <person name="Zwiers L.-H."/>
            <person name="Turgeon B.G."/>
            <person name="Goodwin S.B."/>
            <person name="Spatafora J.W."/>
            <person name="Crous P.W."/>
            <person name="Grigoriev I.V."/>
        </authorList>
    </citation>
    <scope>NUCLEOTIDE SEQUENCE</scope>
    <source>
        <strain evidence="7 9">CBS 781.70</strain>
    </source>
</reference>
<dbReference type="Proteomes" id="UP000504638">
    <property type="component" value="Unplaced"/>
</dbReference>
<evidence type="ECO:0000313" key="9">
    <source>
        <dbReference type="RefSeq" id="XP_033529855.1"/>
    </source>
</evidence>
<sequence length="553" mass="59645">MASADLDDPPFASFRRPGTSQNTPNPYRPYYIPPSIGLPPDAASHGPNGTASGRPFSKMGKLNTARSLLSDLDYGDYLPEGSPSLAEMAKRFMDQAVWNYTSVLMAQPFEVAKTVLQVHLAGSADEESMARMGTPGSRHVPSYNGRYQDFIPSDDDDSDNDSPSYFTSTTPESSRAYSRPDMANSRSNSNMHGRRPSQPSTPSRSSQFPGTSGSRAPSQSSRLQLSRPDALIPVLTQLWGKESAWGLWKATNTAFVYNILLKTIESWTRSFLSALFNISDPGTAIGVGAIGEAGIRIAHSAHPWLSLGVAVAAAGVAGVILSPLDIIRSRRVHPLIGLVSLILTPHTSPPRNLLPSLASLPTFVVPTAILPITFLHSAIPPLLTASSPMVLRSTLSIDPVLSPTSFSVATFVTQVAELFIRLPLETVLRRGHAHVLKDWSLLRSPASDDRYKSFRKEQSGRPSKEEKLDLIITPGPYRGVLGTMWYIAREEGVRIKVASPSVAKKGPPGKPLREPKKSKGQGMSGLWRGWRAGFWGLVGVWGAAALGGGGGEF</sequence>
<keyword evidence="4" id="KW-1133">Transmembrane helix</keyword>
<reference evidence="9" key="3">
    <citation type="submission" date="2025-04" db="UniProtKB">
        <authorList>
            <consortium name="RefSeq"/>
        </authorList>
    </citation>
    <scope>IDENTIFICATION</scope>
    <source>
        <strain evidence="9">CBS 781.70</strain>
    </source>
</reference>
<dbReference type="Gene3D" id="1.50.40.10">
    <property type="entry name" value="Mitochondrial carrier domain"/>
    <property type="match status" value="1"/>
</dbReference>
<dbReference type="AlphaFoldDB" id="A0A6G1FR07"/>
<dbReference type="OrthoDB" id="77989at2759"/>
<dbReference type="EMBL" id="ML975188">
    <property type="protein sequence ID" value="KAF1808224.1"/>
    <property type="molecule type" value="Genomic_DNA"/>
</dbReference>
<keyword evidence="5" id="KW-0472">Membrane</keyword>
<feature type="compositionally biased region" description="Polar residues" evidence="6">
    <location>
        <begin position="165"/>
        <end position="176"/>
    </location>
</feature>
<name>A0A6G1FR07_9PEZI</name>
<proteinExistence type="predicted"/>
<evidence type="ECO:0000256" key="2">
    <source>
        <dbReference type="ARBA" id="ARBA00022692"/>
    </source>
</evidence>
<feature type="compositionally biased region" description="Low complexity" evidence="6">
    <location>
        <begin position="196"/>
        <end position="207"/>
    </location>
</feature>
<keyword evidence="3" id="KW-0496">Mitochondrion</keyword>
<evidence type="ECO:0000256" key="1">
    <source>
        <dbReference type="ARBA" id="ARBA00004370"/>
    </source>
</evidence>
<gene>
    <name evidence="7 9" type="ORF">P152DRAFT_405943</name>
</gene>
<evidence type="ECO:0000256" key="5">
    <source>
        <dbReference type="ARBA" id="ARBA00023136"/>
    </source>
</evidence>
<accession>A0A6G1FR07</accession>
<evidence type="ECO:0000256" key="4">
    <source>
        <dbReference type="ARBA" id="ARBA00022989"/>
    </source>
</evidence>
<evidence type="ECO:0000313" key="8">
    <source>
        <dbReference type="Proteomes" id="UP000504638"/>
    </source>
</evidence>
<dbReference type="RefSeq" id="XP_033529855.1">
    <property type="nucleotide sequence ID" value="XM_033676843.1"/>
</dbReference>
<feature type="region of interest" description="Disordered" evidence="6">
    <location>
        <begin position="1"/>
        <end position="58"/>
    </location>
</feature>
<keyword evidence="2" id="KW-0812">Transmembrane</keyword>
<dbReference type="GeneID" id="54417413"/>
<organism evidence="7">
    <name type="scientific">Eremomyces bilateralis CBS 781.70</name>
    <dbReference type="NCBI Taxonomy" id="1392243"/>
    <lineage>
        <taxon>Eukaryota</taxon>
        <taxon>Fungi</taxon>
        <taxon>Dikarya</taxon>
        <taxon>Ascomycota</taxon>
        <taxon>Pezizomycotina</taxon>
        <taxon>Dothideomycetes</taxon>
        <taxon>Dothideomycetes incertae sedis</taxon>
        <taxon>Eremomycetales</taxon>
        <taxon>Eremomycetaceae</taxon>
        <taxon>Eremomyces</taxon>
    </lineage>
</organism>
<feature type="region of interest" description="Disordered" evidence="6">
    <location>
        <begin position="500"/>
        <end position="523"/>
    </location>
</feature>
<dbReference type="SUPFAM" id="SSF103506">
    <property type="entry name" value="Mitochondrial carrier"/>
    <property type="match status" value="1"/>
</dbReference>
<evidence type="ECO:0000256" key="6">
    <source>
        <dbReference type="SAM" id="MobiDB-lite"/>
    </source>
</evidence>